<dbReference type="Gene3D" id="1.10.443.10">
    <property type="entry name" value="Intergrase catalytic core"/>
    <property type="match status" value="1"/>
</dbReference>
<organism evidence="3 4">
    <name type="scientific">Aneurinibacillus thermoaerophilus</name>
    <dbReference type="NCBI Taxonomy" id="143495"/>
    <lineage>
        <taxon>Bacteria</taxon>
        <taxon>Bacillati</taxon>
        <taxon>Bacillota</taxon>
        <taxon>Bacilli</taxon>
        <taxon>Bacillales</taxon>
        <taxon>Paenibacillaceae</taxon>
        <taxon>Aneurinibacillus group</taxon>
        <taxon>Aneurinibacillus</taxon>
    </lineage>
</organism>
<keyword evidence="1" id="KW-0233">DNA recombination</keyword>
<dbReference type="GO" id="GO:0003677">
    <property type="term" value="F:DNA binding"/>
    <property type="evidence" value="ECO:0007669"/>
    <property type="project" value="InterPro"/>
</dbReference>
<feature type="domain" description="Tyr recombinase" evidence="2">
    <location>
        <begin position="1"/>
        <end position="70"/>
    </location>
</feature>
<evidence type="ECO:0000259" key="2">
    <source>
        <dbReference type="PROSITE" id="PS51898"/>
    </source>
</evidence>
<name>A0A1G8DWN3_ANETH</name>
<dbReference type="GO" id="GO:0006310">
    <property type="term" value="P:DNA recombination"/>
    <property type="evidence" value="ECO:0007669"/>
    <property type="project" value="UniProtKB-KW"/>
</dbReference>
<dbReference type="InterPro" id="IPR013762">
    <property type="entry name" value="Integrase-like_cat_sf"/>
</dbReference>
<dbReference type="Proteomes" id="UP000198956">
    <property type="component" value="Unassembled WGS sequence"/>
</dbReference>
<dbReference type="InterPro" id="IPR002104">
    <property type="entry name" value="Integrase_catalytic"/>
</dbReference>
<accession>A0A1G8DWN3</accession>
<gene>
    <name evidence="3" type="ORF">SAMN04489735_103721</name>
</gene>
<dbReference type="EMBL" id="FNDE01000037">
    <property type="protein sequence ID" value="SDH62093.1"/>
    <property type="molecule type" value="Genomic_DNA"/>
</dbReference>
<dbReference type="GeneID" id="97143565"/>
<dbReference type="RefSeq" id="WP_250636707.1">
    <property type="nucleotide sequence ID" value="NZ_CP080764.1"/>
</dbReference>
<dbReference type="SUPFAM" id="SSF56349">
    <property type="entry name" value="DNA breaking-rejoining enzymes"/>
    <property type="match status" value="1"/>
</dbReference>
<reference evidence="3 4" key="1">
    <citation type="submission" date="2016-10" db="EMBL/GenBank/DDBJ databases">
        <authorList>
            <person name="de Groot N.N."/>
        </authorList>
    </citation>
    <scope>NUCLEOTIDE SEQUENCE [LARGE SCALE GENOMIC DNA]</scope>
    <source>
        <strain evidence="3 4">L 420-91</strain>
    </source>
</reference>
<dbReference type="GO" id="GO:0015074">
    <property type="term" value="P:DNA integration"/>
    <property type="evidence" value="ECO:0007669"/>
    <property type="project" value="InterPro"/>
</dbReference>
<dbReference type="PROSITE" id="PS51898">
    <property type="entry name" value="TYR_RECOMBINASE"/>
    <property type="match status" value="1"/>
</dbReference>
<evidence type="ECO:0000256" key="1">
    <source>
        <dbReference type="ARBA" id="ARBA00023172"/>
    </source>
</evidence>
<evidence type="ECO:0000313" key="4">
    <source>
        <dbReference type="Proteomes" id="UP000198956"/>
    </source>
</evidence>
<dbReference type="AlphaFoldDB" id="A0A1G8DWN3"/>
<evidence type="ECO:0000313" key="3">
    <source>
        <dbReference type="EMBL" id="SDH62093.1"/>
    </source>
</evidence>
<protein>
    <submittedName>
        <fullName evidence="3">Phage integrase family protein</fullName>
    </submittedName>
</protein>
<sequence>MQVWTLEEAIRFLEEAKKTKPHFYMLYLLAIFTGMRRGEILALRWKDCMLDEGKISVSKTLSYIKGQGIV</sequence>
<dbReference type="InterPro" id="IPR011010">
    <property type="entry name" value="DNA_brk_join_enz"/>
</dbReference>
<proteinExistence type="predicted"/>